<dbReference type="InterPro" id="IPR001878">
    <property type="entry name" value="Znf_CCHC"/>
</dbReference>
<dbReference type="Pfam" id="PF07727">
    <property type="entry name" value="RVT_2"/>
    <property type="match status" value="1"/>
</dbReference>
<evidence type="ECO:0000256" key="2">
    <source>
        <dbReference type="SAM" id="MobiDB-lite"/>
    </source>
</evidence>
<dbReference type="InterPro" id="IPR013103">
    <property type="entry name" value="RVT_2"/>
</dbReference>
<comment type="caution">
    <text evidence="4">The sequence shown here is derived from an EMBL/GenBank/DDBJ whole genome shotgun (WGS) entry which is preliminary data.</text>
</comment>
<dbReference type="AlphaFoldDB" id="A0A8T1YY50"/>
<keyword evidence="1" id="KW-0863">Zinc-finger</keyword>
<dbReference type="PANTHER" id="PTHR33325">
    <property type="entry name" value="ZINC FINGER, CCHC-TYPE-RELATED"/>
    <property type="match status" value="1"/>
</dbReference>
<gene>
    <name evidence="4" type="ORF">ISN45_Aa06g021240</name>
</gene>
<feature type="region of interest" description="Disordered" evidence="2">
    <location>
        <begin position="469"/>
        <end position="488"/>
    </location>
</feature>
<dbReference type="GO" id="GO:0008270">
    <property type="term" value="F:zinc ion binding"/>
    <property type="evidence" value="ECO:0007669"/>
    <property type="project" value="UniProtKB-KW"/>
</dbReference>
<protein>
    <submittedName>
        <fullName evidence="4">Zinc finger CCHC-type</fullName>
    </submittedName>
</protein>
<evidence type="ECO:0000313" key="4">
    <source>
        <dbReference type="EMBL" id="KAG7551451.1"/>
    </source>
</evidence>
<dbReference type="PROSITE" id="PS50158">
    <property type="entry name" value="ZF_CCHC"/>
    <property type="match status" value="1"/>
</dbReference>
<feature type="compositionally biased region" description="Basic and acidic residues" evidence="2">
    <location>
        <begin position="205"/>
        <end position="214"/>
    </location>
</feature>
<feature type="compositionally biased region" description="Basic and acidic residues" evidence="2">
    <location>
        <begin position="252"/>
        <end position="261"/>
    </location>
</feature>
<feature type="compositionally biased region" description="Basic and acidic residues" evidence="2">
    <location>
        <begin position="425"/>
        <end position="435"/>
    </location>
</feature>
<keyword evidence="1" id="KW-0479">Metal-binding</keyword>
<evidence type="ECO:0000256" key="1">
    <source>
        <dbReference type="PROSITE-ProRule" id="PRU00047"/>
    </source>
</evidence>
<dbReference type="CDD" id="cd09272">
    <property type="entry name" value="RNase_HI_RT_Ty1"/>
    <property type="match status" value="1"/>
</dbReference>
<feature type="compositionally biased region" description="Low complexity" evidence="2">
    <location>
        <begin position="235"/>
        <end position="245"/>
    </location>
</feature>
<feature type="compositionally biased region" description="Basic and acidic residues" evidence="2">
    <location>
        <begin position="471"/>
        <end position="488"/>
    </location>
</feature>
<dbReference type="Pfam" id="PF14223">
    <property type="entry name" value="Retrotran_gag_2"/>
    <property type="match status" value="1"/>
</dbReference>
<dbReference type="GO" id="GO:0003676">
    <property type="term" value="F:nucleic acid binding"/>
    <property type="evidence" value="ECO:0007669"/>
    <property type="project" value="InterPro"/>
</dbReference>
<dbReference type="Proteomes" id="UP000694240">
    <property type="component" value="Chromosome 11"/>
</dbReference>
<feature type="compositionally biased region" description="Basic and acidic residues" evidence="2">
    <location>
        <begin position="444"/>
        <end position="463"/>
    </location>
</feature>
<accession>A0A8T1YY50</accession>
<reference evidence="4 5" key="1">
    <citation type="submission" date="2020-12" db="EMBL/GenBank/DDBJ databases">
        <title>Concerted genomic and epigenomic changes stabilize Arabidopsis allopolyploids.</title>
        <authorList>
            <person name="Chen Z."/>
        </authorList>
    </citation>
    <scope>NUCLEOTIDE SEQUENCE [LARGE SCALE GENOMIC DNA]</scope>
    <source>
        <strain evidence="4">Allo738</strain>
        <tissue evidence="4">Leaf</tissue>
    </source>
</reference>
<sequence>MANIEKLKIQALQITGANYIAWTTDVELHLDSQNLLETIKEKNESPANEKAKAIIFLRKHLDENLMHDYANVKDPVELWKALKNRFDNQKAITLPHALDEWANLRFLDFNKVAQYNSTMLRIVAQLEYCGKKVSEDEMLNKTYLTFHKEHYVLAEQYRNCKYKMFSELIVALMIAEKNNELLIKNHNARPAGTKAFPEVNATDVKNPEKKDVNYPEKGNQSYRGRGGRFNRGRGRNYNSRGRGSFKWVRPQNDSKGKEHQENSTQKSENVCYRCGSKGHWARTCRTPPHLLYVPIAPPQRTKMGPQRRLGIYIGCDSPSIIRYLEPQTSDVFTARFADCHFDEKVFPVLGGENKQVGKEIKWCVPSLLHLDPPTKQSEIEVRRIVHLQSIANQLPDAFADTKTVTKSYIPAANVPARIEIPQESGKADDTRESKTRLKRGRPVGAKDKNPRKRKEVEKHDIPKIAESILEETNHESNDNDEHHEPERNHEISINYIHNGKIWDRNKMDEVDDVFSYLLSKEIDEENEDPEPKSVYECQKRHDWIKWKDAIQVELDSLNKRNVFGPIVLTPEDVRPVGYKWVFVRKRNEENEITRYKARLVAQGFSQRPGIDYEETYSPVMDAITFRFLMSLAADKNLEMRLMDCYSIFATPLSTPMVVRSLNVESDPFRPPEENEEILGPEVPYLSAIGALMYLANCTRPDISFAVNLLARFSSSPTRRHWNGIKHIFRYLQGTINLGLFYPKNSKGQMVGFADAGYLSDPHKSRSQTGYVFTIGGTAISWRSQKQTLVATSSNHAEIIALHEASRECVWLRSISQHIQSSSGINTNKEPTILYEDNAACVAQTKEGYIKSDRTKHIPPKFFSYTQELVSNKDIEVRYVQSSKNSADLFTKSLPTSMFRKHVHNIGMIRQQDL</sequence>
<dbReference type="SMART" id="SM00343">
    <property type="entry name" value="ZnF_C2HC"/>
    <property type="match status" value="1"/>
</dbReference>
<dbReference type="EMBL" id="JAEFBK010000011">
    <property type="protein sequence ID" value="KAG7551451.1"/>
    <property type="molecule type" value="Genomic_DNA"/>
</dbReference>
<feature type="domain" description="CCHC-type" evidence="3">
    <location>
        <begin position="271"/>
        <end position="285"/>
    </location>
</feature>
<feature type="region of interest" description="Disordered" evidence="2">
    <location>
        <begin position="419"/>
        <end position="464"/>
    </location>
</feature>
<feature type="compositionally biased region" description="Basic residues" evidence="2">
    <location>
        <begin position="225"/>
        <end position="234"/>
    </location>
</feature>
<evidence type="ECO:0000259" key="3">
    <source>
        <dbReference type="PROSITE" id="PS50158"/>
    </source>
</evidence>
<organism evidence="4 5">
    <name type="scientific">Arabidopsis thaliana x Arabidopsis arenosa</name>
    <dbReference type="NCBI Taxonomy" id="1240361"/>
    <lineage>
        <taxon>Eukaryota</taxon>
        <taxon>Viridiplantae</taxon>
        <taxon>Streptophyta</taxon>
        <taxon>Embryophyta</taxon>
        <taxon>Tracheophyta</taxon>
        <taxon>Spermatophyta</taxon>
        <taxon>Magnoliopsida</taxon>
        <taxon>eudicotyledons</taxon>
        <taxon>Gunneridae</taxon>
        <taxon>Pentapetalae</taxon>
        <taxon>rosids</taxon>
        <taxon>malvids</taxon>
        <taxon>Brassicales</taxon>
        <taxon>Brassicaceae</taxon>
        <taxon>Camelineae</taxon>
        <taxon>Arabidopsis</taxon>
    </lineage>
</organism>
<keyword evidence="1" id="KW-0862">Zinc</keyword>
<dbReference type="Pfam" id="PF00098">
    <property type="entry name" value="zf-CCHC"/>
    <property type="match status" value="1"/>
</dbReference>
<feature type="region of interest" description="Disordered" evidence="2">
    <location>
        <begin position="192"/>
        <end position="268"/>
    </location>
</feature>
<keyword evidence="5" id="KW-1185">Reference proteome</keyword>
<proteinExistence type="predicted"/>
<name>A0A8T1YY50_9BRAS</name>
<dbReference type="PANTHER" id="PTHR33325:SF11">
    <property type="entry name" value="COLD SHOCK DOMAIN-CONTAINING PROTEIN 4-LIKE"/>
    <property type="match status" value="1"/>
</dbReference>
<evidence type="ECO:0000313" key="5">
    <source>
        <dbReference type="Proteomes" id="UP000694240"/>
    </source>
</evidence>